<dbReference type="PROSITE" id="PS51257">
    <property type="entry name" value="PROKAR_LIPOPROTEIN"/>
    <property type="match status" value="1"/>
</dbReference>
<comment type="caution">
    <text evidence="3">The sequence shown here is derived from an EMBL/GenBank/DDBJ whole genome shotgun (WGS) entry which is preliminary data.</text>
</comment>
<sequence>MKKLLGLGSAVLLTIGLTACGTTTSGKDVEEIINSSISASEKMKSFHVKMEMEQDIIPAAEDAGEVNQSSTIEMDYVTEPLGMYQTTEMTMMGMPIEAETYFTEEGLYTKDSMSNQWQSAPKELSDSIVEMSKNQADATEQLKQLKEYIKDVKVEEKEGHYLISFSASGEEYQSLVEETVESTMPEGIMPKELLEGLKVNKLSYTYEIDKKTYHPVNFTVDMDFDMEIEGEKVQSVQKMKGSYSKINEVDDITIPAEVREGAVEMDDSAMQVE</sequence>
<dbReference type="Gene3D" id="2.50.20.20">
    <property type="match status" value="1"/>
</dbReference>
<protein>
    <submittedName>
        <fullName evidence="3">DUF6612 family protein</fullName>
    </submittedName>
</protein>
<name>A0ABU9KHK8_9BACI</name>
<proteinExistence type="predicted"/>
<feature type="signal peptide" evidence="2">
    <location>
        <begin position="1"/>
        <end position="19"/>
    </location>
</feature>
<evidence type="ECO:0000256" key="2">
    <source>
        <dbReference type="SAM" id="SignalP"/>
    </source>
</evidence>
<keyword evidence="1" id="KW-0175">Coiled coil</keyword>
<reference evidence="3 4" key="1">
    <citation type="submission" date="2024-04" db="EMBL/GenBank/DDBJ databases">
        <title>Bacillus oryzaecorticis sp. nov., a moderately halophilic bacterium isolated from rice husks.</title>
        <authorList>
            <person name="Zhu H.-S."/>
        </authorList>
    </citation>
    <scope>NUCLEOTIDE SEQUENCE [LARGE SCALE GENOMIC DNA]</scope>
    <source>
        <strain evidence="3 4">ZC255</strain>
    </source>
</reference>
<evidence type="ECO:0000256" key="1">
    <source>
        <dbReference type="SAM" id="Coils"/>
    </source>
</evidence>
<organism evidence="3 4">
    <name type="scientific">Rossellomorea oryzaecorticis</name>
    <dbReference type="NCBI Taxonomy" id="1396505"/>
    <lineage>
        <taxon>Bacteria</taxon>
        <taxon>Bacillati</taxon>
        <taxon>Bacillota</taxon>
        <taxon>Bacilli</taxon>
        <taxon>Bacillales</taxon>
        <taxon>Bacillaceae</taxon>
        <taxon>Rossellomorea</taxon>
    </lineage>
</organism>
<keyword evidence="4" id="KW-1185">Reference proteome</keyword>
<accession>A0ABU9KHK8</accession>
<gene>
    <name evidence="3" type="ORF">AAEO50_18735</name>
</gene>
<feature type="chain" id="PRO_5047535925" evidence="2">
    <location>
        <begin position="20"/>
        <end position="273"/>
    </location>
</feature>
<dbReference type="Proteomes" id="UP001389717">
    <property type="component" value="Unassembled WGS sequence"/>
</dbReference>
<evidence type="ECO:0000313" key="3">
    <source>
        <dbReference type="EMBL" id="MEL3974328.1"/>
    </source>
</evidence>
<feature type="coiled-coil region" evidence="1">
    <location>
        <begin position="128"/>
        <end position="158"/>
    </location>
</feature>
<dbReference type="EMBL" id="JBBYAF010000049">
    <property type="protein sequence ID" value="MEL3974328.1"/>
    <property type="molecule type" value="Genomic_DNA"/>
</dbReference>
<dbReference type="Pfam" id="PF20316">
    <property type="entry name" value="DUF6612"/>
    <property type="match status" value="1"/>
</dbReference>
<dbReference type="InterPro" id="IPR046720">
    <property type="entry name" value="DUF6612"/>
</dbReference>
<evidence type="ECO:0000313" key="4">
    <source>
        <dbReference type="Proteomes" id="UP001389717"/>
    </source>
</evidence>
<dbReference type="RefSeq" id="WP_341985856.1">
    <property type="nucleotide sequence ID" value="NZ_JBBYAF010000049.1"/>
</dbReference>
<keyword evidence="2" id="KW-0732">Signal</keyword>